<feature type="domain" description="ABC3 transporter permease C-terminal" evidence="8">
    <location>
        <begin position="269"/>
        <end position="386"/>
    </location>
</feature>
<proteinExistence type="inferred from homology"/>
<feature type="transmembrane region" description="Helical" evidence="7">
    <location>
        <begin position="404"/>
        <end position="424"/>
    </location>
</feature>
<dbReference type="InterPro" id="IPR025857">
    <property type="entry name" value="MacB_PCD"/>
</dbReference>
<evidence type="ECO:0000256" key="3">
    <source>
        <dbReference type="ARBA" id="ARBA00022692"/>
    </source>
</evidence>
<feature type="transmembrane region" description="Helical" evidence="7">
    <location>
        <begin position="444"/>
        <end position="468"/>
    </location>
</feature>
<dbReference type="EMBL" id="BAAARY010000001">
    <property type="protein sequence ID" value="GAA2512817.1"/>
    <property type="molecule type" value="Genomic_DNA"/>
</dbReference>
<dbReference type="InterPro" id="IPR050250">
    <property type="entry name" value="Macrolide_Exporter_MacB"/>
</dbReference>
<evidence type="ECO:0000256" key="1">
    <source>
        <dbReference type="ARBA" id="ARBA00004651"/>
    </source>
</evidence>
<sequence>MVLMAWRSLRSRWVATLASLLAVVVGTALVVAALVVGASAEAGGAAQAQRQWRLDGADLVVRVGASLETSAGLAVALNERPRLSEAQLVAVAGVPGVGDLALDAGFSAFVVHNGTHVGNGAVRSWGHSWATAVADPVRLTSGAAPQGRDEVAVDEAVARAAGRSVGDRIDVLTATGVHQYRLSGIVARAGQESAYAVFFDNSTAAELGGAPTVGLVRLDPGASAADVTRRIRASVPGVEVLSGADKGATMLGPTETEALAGGMGQFIGTMSACALLITVFVIASTLSLSVAQRRRELAMLRAVGASPGRVRRLVLGEAALLGIVGGLLGALAGVALAAAGLRLFAGAGLMPEGLPLAGVPSGVLAGLAAAGLTTIVAGSLPAWRASQVAPSEALRAVYAPPRRLGAARTVLGVVSAAVGVLLLVTSAVLQSPVNTLKGAIATSLIFTAAPFLVLGASLLGPVTVGVLLRLAAPVLGRTAGGFLAARSIAADRRRAVGLATPLMLMVAVACVLLFQDWATFAGKSRNYEQRLAAELVVAGPHMLGVPSVVEQRVATVPHVAAASGTVSSWVYATSKGSAPPNVEALGVNPRTISEVLDLPTVSGSWKSFDNEAVAVSEATATERGWRPGVMIDYRLPDGVPAKATVAVVYRGDNTLAGMLVPRRVLLPHLRDQFDTAVYLRLRPGVEVAAARKTVSEKLADIPGAAVQNRSVHLDTMSQQSTGDNWIVYLFVAMLAGYAGIAAINALIGSSVGQAPLFAMARLAGAKTRHVLGWIGAEAGFAALSGVVQGTVIAAAVMISYGYLLTSELWLPFPGGQYLLICATALLVAAVGALAPARLAVSAQSRDLTQGR</sequence>
<evidence type="ECO:0000259" key="9">
    <source>
        <dbReference type="Pfam" id="PF12704"/>
    </source>
</evidence>
<dbReference type="Pfam" id="PF12704">
    <property type="entry name" value="MacB_PCD"/>
    <property type="match status" value="1"/>
</dbReference>
<comment type="subcellular location">
    <subcellularLocation>
        <location evidence="1">Cell membrane</location>
        <topology evidence="1">Multi-pass membrane protein</topology>
    </subcellularLocation>
</comment>
<evidence type="ECO:0000313" key="11">
    <source>
        <dbReference type="Proteomes" id="UP001499978"/>
    </source>
</evidence>
<feature type="transmembrane region" description="Helical" evidence="7">
    <location>
        <begin position="770"/>
        <end position="803"/>
    </location>
</feature>
<dbReference type="PANTHER" id="PTHR30572">
    <property type="entry name" value="MEMBRANE COMPONENT OF TRANSPORTER-RELATED"/>
    <property type="match status" value="1"/>
</dbReference>
<evidence type="ECO:0000259" key="8">
    <source>
        <dbReference type="Pfam" id="PF02687"/>
    </source>
</evidence>
<name>A0ABN3N2C0_9ACTN</name>
<feature type="transmembrane region" description="Helical" evidence="7">
    <location>
        <begin position="361"/>
        <end position="383"/>
    </location>
</feature>
<dbReference type="Pfam" id="PF02687">
    <property type="entry name" value="FtsX"/>
    <property type="match status" value="1"/>
</dbReference>
<keyword evidence="2" id="KW-1003">Cell membrane</keyword>
<feature type="domain" description="MacB-like periplasmic core" evidence="9">
    <location>
        <begin position="16"/>
        <end position="233"/>
    </location>
</feature>
<evidence type="ECO:0000256" key="2">
    <source>
        <dbReference type="ARBA" id="ARBA00022475"/>
    </source>
</evidence>
<evidence type="ECO:0000256" key="4">
    <source>
        <dbReference type="ARBA" id="ARBA00022989"/>
    </source>
</evidence>
<comment type="similarity">
    <text evidence="6">Belongs to the ABC-4 integral membrane protein family.</text>
</comment>
<keyword evidence="11" id="KW-1185">Reference proteome</keyword>
<feature type="transmembrane region" description="Helical" evidence="7">
    <location>
        <begin position="318"/>
        <end position="341"/>
    </location>
</feature>
<keyword evidence="3 7" id="KW-0812">Transmembrane</keyword>
<evidence type="ECO:0000256" key="6">
    <source>
        <dbReference type="ARBA" id="ARBA00038076"/>
    </source>
</evidence>
<reference evidence="10 11" key="1">
    <citation type="journal article" date="2019" name="Int. J. Syst. Evol. Microbiol.">
        <title>The Global Catalogue of Microorganisms (GCM) 10K type strain sequencing project: providing services to taxonomists for standard genome sequencing and annotation.</title>
        <authorList>
            <consortium name="The Broad Institute Genomics Platform"/>
            <consortium name="The Broad Institute Genome Sequencing Center for Infectious Disease"/>
            <person name="Wu L."/>
            <person name="Ma J."/>
        </authorList>
    </citation>
    <scope>NUCLEOTIDE SEQUENCE [LARGE SCALE GENOMIC DNA]</scope>
    <source>
        <strain evidence="10 11">JCM 3367</strain>
    </source>
</reference>
<feature type="transmembrane region" description="Helical" evidence="7">
    <location>
        <begin position="266"/>
        <end position="291"/>
    </location>
</feature>
<dbReference type="InterPro" id="IPR003838">
    <property type="entry name" value="ABC3_permease_C"/>
</dbReference>
<feature type="transmembrane region" description="Helical" evidence="7">
    <location>
        <begin position="815"/>
        <end position="836"/>
    </location>
</feature>
<keyword evidence="5 7" id="KW-0472">Membrane</keyword>
<comment type="caution">
    <text evidence="10">The sequence shown here is derived from an EMBL/GenBank/DDBJ whole genome shotgun (WGS) entry which is preliminary data.</text>
</comment>
<organism evidence="10 11">
    <name type="scientific">Pilimelia columellifera subsp. columellifera</name>
    <dbReference type="NCBI Taxonomy" id="706583"/>
    <lineage>
        <taxon>Bacteria</taxon>
        <taxon>Bacillati</taxon>
        <taxon>Actinomycetota</taxon>
        <taxon>Actinomycetes</taxon>
        <taxon>Micromonosporales</taxon>
        <taxon>Micromonosporaceae</taxon>
        <taxon>Pilimelia</taxon>
    </lineage>
</organism>
<accession>A0ABN3N2C0</accession>
<dbReference type="PANTHER" id="PTHR30572:SF4">
    <property type="entry name" value="ABC TRANSPORTER PERMEASE YTRF"/>
    <property type="match status" value="1"/>
</dbReference>
<gene>
    <name evidence="10" type="ORF">GCM10010201_05350</name>
</gene>
<dbReference type="Proteomes" id="UP001499978">
    <property type="component" value="Unassembled WGS sequence"/>
</dbReference>
<evidence type="ECO:0000313" key="10">
    <source>
        <dbReference type="EMBL" id="GAA2512817.1"/>
    </source>
</evidence>
<feature type="transmembrane region" description="Helical" evidence="7">
    <location>
        <begin position="495"/>
        <end position="514"/>
    </location>
</feature>
<evidence type="ECO:0000256" key="7">
    <source>
        <dbReference type="SAM" id="Phobius"/>
    </source>
</evidence>
<dbReference type="RefSeq" id="WP_344167537.1">
    <property type="nucleotide sequence ID" value="NZ_BAAARY010000001.1"/>
</dbReference>
<feature type="transmembrane region" description="Helical" evidence="7">
    <location>
        <begin position="725"/>
        <end position="749"/>
    </location>
</feature>
<evidence type="ECO:0000256" key="5">
    <source>
        <dbReference type="ARBA" id="ARBA00023136"/>
    </source>
</evidence>
<keyword evidence="4 7" id="KW-1133">Transmembrane helix</keyword>
<protein>
    <submittedName>
        <fullName evidence="10">ABC transporter permease</fullName>
    </submittedName>
</protein>